<organism evidence="1 2">
    <name type="scientific">Chondrus crispus</name>
    <name type="common">Carrageen Irish moss</name>
    <name type="synonym">Polymorpha crispa</name>
    <dbReference type="NCBI Taxonomy" id="2769"/>
    <lineage>
        <taxon>Eukaryota</taxon>
        <taxon>Rhodophyta</taxon>
        <taxon>Florideophyceae</taxon>
        <taxon>Rhodymeniophycidae</taxon>
        <taxon>Gigartinales</taxon>
        <taxon>Gigartinaceae</taxon>
        <taxon>Chondrus</taxon>
    </lineage>
</organism>
<accession>R7QR18</accession>
<keyword evidence="2" id="KW-1185">Reference proteome</keyword>
<dbReference type="EMBL" id="HG002094">
    <property type="protein sequence ID" value="CDF39921.1"/>
    <property type="molecule type" value="Genomic_DNA"/>
</dbReference>
<evidence type="ECO:0000313" key="2">
    <source>
        <dbReference type="Proteomes" id="UP000012073"/>
    </source>
</evidence>
<dbReference type="GeneID" id="17317931"/>
<sequence>MEVGAKEAGAGLRDERCRYEGAWAGTWRFVRHPQCQVAHLQTFCDFLRYFRNGAEYAPYIRQTHIFGPPATELQIPGDMRVTRVDATHSAKSRQFLCCSSLCRLLCESRQPQAFCFTRSAKIRNVRLANRLTPTAHPLRTTESSSAGLARTSLMAISTTSPRIRCASSDTPDTLATTPNVIIPCAHSCLSRPINLTKSAPPPPTNPCSRFVETIFPLALLCDPVSSSDELVMSKDSMLSQSSTFVHSYSFPFASFHHFPSSSVTTSPDLDGDDFLLRLRALFSSKSCP</sequence>
<gene>
    <name evidence="1" type="ORF">CHC_T00006882001</name>
</gene>
<reference evidence="2" key="1">
    <citation type="journal article" date="2013" name="Proc. Natl. Acad. Sci. U.S.A.">
        <title>Genome structure and metabolic features in the red seaweed Chondrus crispus shed light on evolution of the Archaeplastida.</title>
        <authorList>
            <person name="Collen J."/>
            <person name="Porcel B."/>
            <person name="Carre W."/>
            <person name="Ball S.G."/>
            <person name="Chaparro C."/>
            <person name="Tonon T."/>
            <person name="Barbeyron T."/>
            <person name="Michel G."/>
            <person name="Noel B."/>
            <person name="Valentin K."/>
            <person name="Elias M."/>
            <person name="Artiguenave F."/>
            <person name="Arun A."/>
            <person name="Aury J.M."/>
            <person name="Barbosa-Neto J.F."/>
            <person name="Bothwell J.H."/>
            <person name="Bouget F.Y."/>
            <person name="Brillet L."/>
            <person name="Cabello-Hurtado F."/>
            <person name="Capella-Gutierrez S."/>
            <person name="Charrier B."/>
            <person name="Cladiere L."/>
            <person name="Cock J.M."/>
            <person name="Coelho S.M."/>
            <person name="Colleoni C."/>
            <person name="Czjzek M."/>
            <person name="Da Silva C."/>
            <person name="Delage L."/>
            <person name="Denoeud F."/>
            <person name="Deschamps P."/>
            <person name="Dittami S.M."/>
            <person name="Gabaldon T."/>
            <person name="Gachon C.M."/>
            <person name="Groisillier A."/>
            <person name="Herve C."/>
            <person name="Jabbari K."/>
            <person name="Katinka M."/>
            <person name="Kloareg B."/>
            <person name="Kowalczyk N."/>
            <person name="Labadie K."/>
            <person name="Leblanc C."/>
            <person name="Lopez P.J."/>
            <person name="McLachlan D.H."/>
            <person name="Meslet-Cladiere L."/>
            <person name="Moustafa A."/>
            <person name="Nehr Z."/>
            <person name="Nyvall Collen P."/>
            <person name="Panaud O."/>
            <person name="Partensky F."/>
            <person name="Poulain J."/>
            <person name="Rensing S.A."/>
            <person name="Rousvoal S."/>
            <person name="Samson G."/>
            <person name="Symeonidi A."/>
            <person name="Weissenbach J."/>
            <person name="Zambounis A."/>
            <person name="Wincker P."/>
            <person name="Boyen C."/>
        </authorList>
    </citation>
    <scope>NUCLEOTIDE SEQUENCE [LARGE SCALE GENOMIC DNA]</scope>
    <source>
        <strain evidence="2">cv. Stackhouse</strain>
    </source>
</reference>
<dbReference type="AlphaFoldDB" id="R7QR18"/>
<protein>
    <submittedName>
        <fullName evidence="1">Uncharacterized protein</fullName>
    </submittedName>
</protein>
<dbReference type="Gramene" id="CDF39921">
    <property type="protein sequence ID" value="CDF39921"/>
    <property type="gene ID" value="CHC_T00006882001"/>
</dbReference>
<dbReference type="KEGG" id="ccp:CHC_T00006882001"/>
<dbReference type="RefSeq" id="XP_005710215.1">
    <property type="nucleotide sequence ID" value="XM_005710158.1"/>
</dbReference>
<name>R7QR18_CHOCR</name>
<evidence type="ECO:0000313" key="1">
    <source>
        <dbReference type="EMBL" id="CDF39921.1"/>
    </source>
</evidence>
<dbReference type="Proteomes" id="UP000012073">
    <property type="component" value="Unassembled WGS sequence"/>
</dbReference>
<proteinExistence type="predicted"/>